<dbReference type="InterPro" id="IPR053891">
    <property type="entry name" value="Shisa_N"/>
</dbReference>
<dbReference type="FunCoup" id="A0A3B3IA05">
    <property type="interactions" value="253"/>
</dbReference>
<feature type="domain" description="Shisa N-terminal" evidence="15">
    <location>
        <begin position="90"/>
        <end position="140"/>
    </location>
</feature>
<evidence type="ECO:0000256" key="13">
    <source>
        <dbReference type="SAM" id="MobiDB-lite"/>
    </source>
</evidence>
<keyword evidence="9" id="KW-0966">Cell projection</keyword>
<comment type="subcellular location">
    <subcellularLocation>
        <location evidence="10">Cell projection</location>
        <location evidence="10">Dendritic spine membrane</location>
        <topology evidence="10">Single-pass type I membrane protein</topology>
    </subcellularLocation>
</comment>
<dbReference type="Bgee" id="ENSORLG00000002882">
    <property type="expression patterns" value="Expressed in sexually immature organism and 4 other cell types or tissues"/>
</dbReference>
<evidence type="ECO:0000256" key="7">
    <source>
        <dbReference type="ARBA" id="ARBA00023180"/>
    </source>
</evidence>
<dbReference type="InterPro" id="IPR026910">
    <property type="entry name" value="Shisa"/>
</dbReference>
<keyword evidence="1" id="KW-1003">Cell membrane</keyword>
<dbReference type="GO" id="GO:0048172">
    <property type="term" value="P:regulation of short-term neuronal synaptic plasticity"/>
    <property type="evidence" value="ECO:0000318"/>
    <property type="project" value="GO_Central"/>
</dbReference>
<evidence type="ECO:0000256" key="4">
    <source>
        <dbReference type="ARBA" id="ARBA00022989"/>
    </source>
</evidence>
<dbReference type="GO" id="GO:0045211">
    <property type="term" value="C:postsynaptic membrane"/>
    <property type="evidence" value="ECO:0000318"/>
    <property type="project" value="GO_Central"/>
</dbReference>
<dbReference type="Pfam" id="PF13908">
    <property type="entry name" value="Shisa_N"/>
    <property type="match status" value="1"/>
</dbReference>
<reference evidence="16" key="3">
    <citation type="submission" date="2025-09" db="UniProtKB">
        <authorList>
            <consortium name="Ensembl"/>
        </authorList>
    </citation>
    <scope>IDENTIFICATION</scope>
    <source>
        <strain evidence="16">Hd-rR</strain>
    </source>
</reference>
<evidence type="ECO:0000256" key="10">
    <source>
        <dbReference type="ARBA" id="ARBA00029429"/>
    </source>
</evidence>
<keyword evidence="6 14" id="KW-0472">Membrane</keyword>
<evidence type="ECO:0000313" key="17">
    <source>
        <dbReference type="Proteomes" id="UP000001038"/>
    </source>
</evidence>
<evidence type="ECO:0000256" key="12">
    <source>
        <dbReference type="ARBA" id="ARBA00038448"/>
    </source>
</evidence>
<evidence type="ECO:0000256" key="11">
    <source>
        <dbReference type="ARBA" id="ARBA00037492"/>
    </source>
</evidence>
<evidence type="ECO:0000256" key="3">
    <source>
        <dbReference type="ARBA" id="ARBA00022729"/>
    </source>
</evidence>
<keyword evidence="2 14" id="KW-0812">Transmembrane</keyword>
<keyword evidence="5" id="KW-0770">Synapse</keyword>
<dbReference type="GO" id="GO:0014069">
    <property type="term" value="C:postsynaptic density"/>
    <property type="evidence" value="ECO:0000318"/>
    <property type="project" value="GO_Central"/>
</dbReference>
<proteinExistence type="inferred from homology"/>
<dbReference type="PANTHER" id="PTHR31774">
    <property type="entry name" value="PROTEIN SHISA-9-RELATED"/>
    <property type="match status" value="1"/>
</dbReference>
<evidence type="ECO:0000313" key="16">
    <source>
        <dbReference type="Ensembl" id="ENSORLP00000040663.1"/>
    </source>
</evidence>
<dbReference type="GO" id="GO:0032591">
    <property type="term" value="C:dendritic spine membrane"/>
    <property type="evidence" value="ECO:0000318"/>
    <property type="project" value="GO_Central"/>
</dbReference>
<evidence type="ECO:0000256" key="5">
    <source>
        <dbReference type="ARBA" id="ARBA00023018"/>
    </source>
</evidence>
<reference evidence="16" key="2">
    <citation type="submission" date="2025-08" db="UniProtKB">
        <authorList>
            <consortium name="Ensembl"/>
        </authorList>
    </citation>
    <scope>IDENTIFICATION</scope>
    <source>
        <strain evidence="16">Hd-rR</strain>
    </source>
</reference>
<dbReference type="AlphaFoldDB" id="A0A3B3IA05"/>
<name>A0A3B3IA05_ORYLA</name>
<keyword evidence="8" id="KW-0628">Postsynaptic cell membrane</keyword>
<reference evidence="16 17" key="1">
    <citation type="journal article" date="2007" name="Nature">
        <title>The medaka draft genome and insights into vertebrate genome evolution.</title>
        <authorList>
            <person name="Kasahara M."/>
            <person name="Naruse K."/>
            <person name="Sasaki S."/>
            <person name="Nakatani Y."/>
            <person name="Qu W."/>
            <person name="Ahsan B."/>
            <person name="Yamada T."/>
            <person name="Nagayasu Y."/>
            <person name="Doi K."/>
            <person name="Kasai Y."/>
            <person name="Jindo T."/>
            <person name="Kobayashi D."/>
            <person name="Shimada A."/>
            <person name="Toyoda A."/>
            <person name="Kuroki Y."/>
            <person name="Fujiyama A."/>
            <person name="Sasaki T."/>
            <person name="Shimizu A."/>
            <person name="Asakawa S."/>
            <person name="Shimizu N."/>
            <person name="Hashimoto S."/>
            <person name="Yang J."/>
            <person name="Lee Y."/>
            <person name="Matsushima K."/>
            <person name="Sugano S."/>
            <person name="Sakaizumi M."/>
            <person name="Narita T."/>
            <person name="Ohishi K."/>
            <person name="Haga S."/>
            <person name="Ohta F."/>
            <person name="Nomoto H."/>
            <person name="Nogata K."/>
            <person name="Morishita T."/>
            <person name="Endo T."/>
            <person name="Shin-I T."/>
            <person name="Takeda H."/>
            <person name="Morishita S."/>
            <person name="Kohara Y."/>
        </authorList>
    </citation>
    <scope>NUCLEOTIDE SEQUENCE [LARGE SCALE GENOMIC DNA]</scope>
    <source>
        <strain evidence="16 17">Hd-rR</strain>
    </source>
</reference>
<keyword evidence="4 14" id="KW-1133">Transmembrane helix</keyword>
<keyword evidence="7" id="KW-0325">Glycoprotein</keyword>
<gene>
    <name evidence="16" type="primary">shisa9a</name>
</gene>
<feature type="transmembrane region" description="Helical" evidence="14">
    <location>
        <begin position="170"/>
        <end position="193"/>
    </location>
</feature>
<protein>
    <submittedName>
        <fullName evidence="16">Shisa family member 9a</fullName>
    </submittedName>
</protein>
<evidence type="ECO:0000256" key="9">
    <source>
        <dbReference type="ARBA" id="ARBA00023273"/>
    </source>
</evidence>
<evidence type="ECO:0000256" key="2">
    <source>
        <dbReference type="ARBA" id="ARBA00022692"/>
    </source>
</evidence>
<evidence type="ECO:0000256" key="14">
    <source>
        <dbReference type="SAM" id="Phobius"/>
    </source>
</evidence>
<evidence type="ECO:0000256" key="6">
    <source>
        <dbReference type="ARBA" id="ARBA00023136"/>
    </source>
</evidence>
<feature type="compositionally biased region" description="Low complexity" evidence="13">
    <location>
        <begin position="451"/>
        <end position="462"/>
    </location>
</feature>
<organism evidence="16 17">
    <name type="scientific">Oryzias latipes</name>
    <name type="common">Japanese rice fish</name>
    <name type="synonym">Japanese killifish</name>
    <dbReference type="NCBI Taxonomy" id="8090"/>
    <lineage>
        <taxon>Eukaryota</taxon>
        <taxon>Metazoa</taxon>
        <taxon>Chordata</taxon>
        <taxon>Craniata</taxon>
        <taxon>Vertebrata</taxon>
        <taxon>Euteleostomi</taxon>
        <taxon>Actinopterygii</taxon>
        <taxon>Neopterygii</taxon>
        <taxon>Teleostei</taxon>
        <taxon>Neoteleostei</taxon>
        <taxon>Acanthomorphata</taxon>
        <taxon>Ovalentaria</taxon>
        <taxon>Atherinomorphae</taxon>
        <taxon>Beloniformes</taxon>
        <taxon>Adrianichthyidae</taxon>
        <taxon>Oryziinae</taxon>
        <taxon>Oryzias</taxon>
    </lineage>
</organism>
<dbReference type="GO" id="GO:0032281">
    <property type="term" value="C:AMPA glutamate receptor complex"/>
    <property type="evidence" value="ECO:0000318"/>
    <property type="project" value="GO_Central"/>
</dbReference>
<dbReference type="Proteomes" id="UP000001038">
    <property type="component" value="Chromosome 19"/>
</dbReference>
<dbReference type="InParanoid" id="A0A3B3IA05"/>
<keyword evidence="3" id="KW-0732">Signal</keyword>
<accession>A0A3B3IA05</accession>
<feature type="compositionally biased region" description="Basic residues" evidence="13">
    <location>
        <begin position="430"/>
        <end position="450"/>
    </location>
</feature>
<keyword evidence="17" id="KW-1185">Reference proteome</keyword>
<evidence type="ECO:0000259" key="15">
    <source>
        <dbReference type="Pfam" id="PF13908"/>
    </source>
</evidence>
<feature type="region of interest" description="Disordered" evidence="13">
    <location>
        <begin position="407"/>
        <end position="462"/>
    </location>
</feature>
<evidence type="ECO:0000256" key="1">
    <source>
        <dbReference type="ARBA" id="ARBA00022475"/>
    </source>
</evidence>
<dbReference type="PANTHER" id="PTHR31774:SF1">
    <property type="entry name" value="PROTEIN SHISA-9"/>
    <property type="match status" value="1"/>
</dbReference>
<comment type="function">
    <text evidence="11">Regulator of short-term neuronal synaptic plasticity in the dentate gyrus. Associates with AMPA receptors (ionotropic glutamate receptors) in synaptic spines and promotes AMPA receptor desensitization at excitatory synapses.</text>
</comment>
<evidence type="ECO:0000256" key="8">
    <source>
        <dbReference type="ARBA" id="ARBA00023257"/>
    </source>
</evidence>
<dbReference type="GeneTree" id="ENSGT00940000163663"/>
<comment type="similarity">
    <text evidence="12">Belongs to the shisa family. SHISA9 subfamily.</text>
</comment>
<dbReference type="STRING" id="8090.ENSORLP00000040663"/>
<dbReference type="Ensembl" id="ENSORLT00000035933.1">
    <property type="protein sequence ID" value="ENSORLP00000040663.1"/>
    <property type="gene ID" value="ENSORLG00000002882.2"/>
</dbReference>
<sequence>MSCFHDGFTLRPVVSVNKSHKSFRVRVKSNGGASTMRGRYFLLGFLLLKLMALVCKADGEPGLLGGFVMIATSNGSREESVSEETPHTEDNCRGYYDVMGQWDPPFICKTGNYLYCCGTCGFRFCCSFKHSRLDQSTCKNYDTPLWMKTGQPPFNKMKKIRENTKDKTNLIVYIICGVVAIMALVGIFTKLGLEKAHRPQRENMSRAVASVLQGGCPGEQYRGEEALGMHSQHFVSRAANIQGGQINNNVAAGASVGQQHPYPALSQLAHVYEQQQQNKDLSKYASLKAVAAKYNGEQYKRRLMVELPKKGGLPLQPMGNSRPSMGNMSSMTPPMTNNPLTSNPMSSNAMKPGITQMTSMSQMTSMMPMSSLAQMTSMAPMSSLGPLTPEPVATYVTEMPSISSASNLPTERHIAGGVGGGHKPNGQKPKVGHGHAGHSSHTHAHSHSNKHTGLGAGSLAHLSGTMPGGTSLGISRAAETAFGSNSATMGRPVAYSSNTIAAGHSAGFGLRGWDGTETVGRRKSYGHKRPQCTILEPNQLHTSRGQSHSQHFLPTQPYFVTNSKTEGRSYGGQNSIKKIGKLSIQGS</sequence>